<keyword evidence="2" id="KW-1185">Reference proteome</keyword>
<proteinExistence type="predicted"/>
<dbReference type="EMBL" id="CP036262">
    <property type="protein sequence ID" value="QDS92414.1"/>
    <property type="molecule type" value="Genomic_DNA"/>
</dbReference>
<dbReference type="KEGG" id="rml:FF011L_11570"/>
<accession>A0A517MBZ6</accession>
<gene>
    <name evidence="1" type="ORF">FF011L_11570</name>
</gene>
<dbReference type="AlphaFoldDB" id="A0A517MBZ6"/>
<organism evidence="1 2">
    <name type="scientific">Roseimaritima multifibrata</name>
    <dbReference type="NCBI Taxonomy" id="1930274"/>
    <lineage>
        <taxon>Bacteria</taxon>
        <taxon>Pseudomonadati</taxon>
        <taxon>Planctomycetota</taxon>
        <taxon>Planctomycetia</taxon>
        <taxon>Pirellulales</taxon>
        <taxon>Pirellulaceae</taxon>
        <taxon>Roseimaritima</taxon>
    </lineage>
</organism>
<name>A0A517MBZ6_9BACT</name>
<sequence>MPVPDRPQGILHGIEQEVRPRIPRRLMAVLYFLRKSQVLAAPRRGGLSQLEFRGSA</sequence>
<evidence type="ECO:0000313" key="2">
    <source>
        <dbReference type="Proteomes" id="UP000320672"/>
    </source>
</evidence>
<evidence type="ECO:0000313" key="1">
    <source>
        <dbReference type="EMBL" id="QDS92414.1"/>
    </source>
</evidence>
<dbReference type="Proteomes" id="UP000320672">
    <property type="component" value="Chromosome"/>
</dbReference>
<reference evidence="1 2" key="1">
    <citation type="submission" date="2019-02" db="EMBL/GenBank/DDBJ databases">
        <title>Deep-cultivation of Planctomycetes and their phenomic and genomic characterization uncovers novel biology.</title>
        <authorList>
            <person name="Wiegand S."/>
            <person name="Jogler M."/>
            <person name="Boedeker C."/>
            <person name="Pinto D."/>
            <person name="Vollmers J."/>
            <person name="Rivas-Marin E."/>
            <person name="Kohn T."/>
            <person name="Peeters S.H."/>
            <person name="Heuer A."/>
            <person name="Rast P."/>
            <person name="Oberbeckmann S."/>
            <person name="Bunk B."/>
            <person name="Jeske O."/>
            <person name="Meyerdierks A."/>
            <person name="Storesund J.E."/>
            <person name="Kallscheuer N."/>
            <person name="Luecker S."/>
            <person name="Lage O.M."/>
            <person name="Pohl T."/>
            <person name="Merkel B.J."/>
            <person name="Hornburger P."/>
            <person name="Mueller R.-W."/>
            <person name="Bruemmer F."/>
            <person name="Labrenz M."/>
            <person name="Spormann A.M."/>
            <person name="Op den Camp H."/>
            <person name="Overmann J."/>
            <person name="Amann R."/>
            <person name="Jetten M.S.M."/>
            <person name="Mascher T."/>
            <person name="Medema M.H."/>
            <person name="Devos D.P."/>
            <person name="Kaster A.-K."/>
            <person name="Ovreas L."/>
            <person name="Rohde M."/>
            <person name="Galperin M.Y."/>
            <person name="Jogler C."/>
        </authorList>
    </citation>
    <scope>NUCLEOTIDE SEQUENCE [LARGE SCALE GENOMIC DNA]</scope>
    <source>
        <strain evidence="1 2">FF011L</strain>
    </source>
</reference>
<protein>
    <submittedName>
        <fullName evidence="1">Uncharacterized protein</fullName>
    </submittedName>
</protein>